<dbReference type="InterPro" id="IPR000719">
    <property type="entry name" value="Prot_kinase_dom"/>
</dbReference>
<keyword evidence="3 4" id="KW-0067">ATP-binding</keyword>
<dbReference type="Gene3D" id="1.10.510.10">
    <property type="entry name" value="Transferase(Phosphotransferase) domain 1"/>
    <property type="match status" value="1"/>
</dbReference>
<feature type="domain" description="Protein kinase" evidence="6">
    <location>
        <begin position="22"/>
        <end position="293"/>
    </location>
</feature>
<feature type="binding site" evidence="4">
    <location>
        <position position="51"/>
    </location>
    <ligand>
        <name>ATP</name>
        <dbReference type="ChEBI" id="CHEBI:30616"/>
    </ligand>
</feature>
<evidence type="ECO:0000256" key="4">
    <source>
        <dbReference type="PROSITE-ProRule" id="PRU10141"/>
    </source>
</evidence>
<dbReference type="InterPro" id="IPR050235">
    <property type="entry name" value="CK1_Ser-Thr_kinase"/>
</dbReference>
<dbReference type="EC" id="2.7.11.1" evidence="1"/>
<dbReference type="Pfam" id="PF00069">
    <property type="entry name" value="Pkinase"/>
    <property type="match status" value="1"/>
</dbReference>
<dbReference type="KEGG" id="phet:94287221"/>
<dbReference type="GeneID" id="94287221"/>
<dbReference type="PROSITE" id="PS00108">
    <property type="entry name" value="PROTEIN_KINASE_ST"/>
    <property type="match status" value="1"/>
</dbReference>
<evidence type="ECO:0000256" key="1">
    <source>
        <dbReference type="ARBA" id="ARBA00012513"/>
    </source>
</evidence>
<sequence length="333" mass="38573">MAGDRNKTLNTLENCVVQGGRFRIGRRIGGGSFGEIFLGFDTHTGEMVAIKVERAKTNQPQLLAESRHYTVVSQGRGASYMPTIFGYSSECDFNVMVMELMDLSLEDLHEQCGNRFSLKTTLMLADQILWLIELVHSRSIVHRDIKPDNFIMGRGKKAHHVYIIDFGLAKSYRNPHTHVHIPYKEGKNLTGTARYCSINTHLGVEQSRRDDLEGISYLLIYFLRGSLPWQGLKVSSKDRKYNMIAQLKMRTLTESLCKGLPVEFASFVNYSRALRFEDRPDYGYLRAMFRRLFEREGYQEDYVYDWTPRHVHEKLTAQQRKRAEVKSVEKKQK</sequence>
<evidence type="ECO:0000259" key="6">
    <source>
        <dbReference type="PROSITE" id="PS50011"/>
    </source>
</evidence>
<evidence type="ECO:0000313" key="8">
    <source>
        <dbReference type="Proteomes" id="UP000674318"/>
    </source>
</evidence>
<comment type="caution">
    <text evidence="7">The sequence shown here is derived from an EMBL/GenBank/DDBJ whole genome shotgun (WGS) entry which is preliminary data.</text>
</comment>
<name>A0A836L0B5_9TRYP</name>
<dbReference type="OrthoDB" id="5800476at2759"/>
<keyword evidence="2 4" id="KW-0547">Nucleotide-binding</keyword>
<evidence type="ECO:0000256" key="5">
    <source>
        <dbReference type="RuleBase" id="RU000304"/>
    </source>
</evidence>
<evidence type="ECO:0000313" key="7">
    <source>
        <dbReference type="EMBL" id="KAG5492517.1"/>
    </source>
</evidence>
<keyword evidence="8" id="KW-1185">Reference proteome</keyword>
<dbReference type="InterPro" id="IPR017441">
    <property type="entry name" value="Protein_kinase_ATP_BS"/>
</dbReference>
<accession>A0A836L0B5</accession>
<dbReference type="RefSeq" id="XP_067753301.1">
    <property type="nucleotide sequence ID" value="XM_067897144.1"/>
</dbReference>
<evidence type="ECO:0000256" key="3">
    <source>
        <dbReference type="ARBA" id="ARBA00022840"/>
    </source>
</evidence>
<dbReference type="GO" id="GO:0005524">
    <property type="term" value="F:ATP binding"/>
    <property type="evidence" value="ECO:0007669"/>
    <property type="project" value="UniProtKB-UniRule"/>
</dbReference>
<gene>
    <name evidence="7" type="ORF">JKF63_01095</name>
</gene>
<dbReference type="FunFam" id="1.10.510.10:FF:001265">
    <property type="entry name" value="Casein kinase I, putative"/>
    <property type="match status" value="1"/>
</dbReference>
<proteinExistence type="inferred from homology"/>
<protein>
    <recommendedName>
        <fullName evidence="1">non-specific serine/threonine protein kinase</fullName>
        <ecNumber evidence="1">2.7.11.1</ecNumber>
    </recommendedName>
</protein>
<dbReference type="PROSITE" id="PS50011">
    <property type="entry name" value="PROTEIN_KINASE_DOM"/>
    <property type="match status" value="1"/>
</dbReference>
<dbReference type="GO" id="GO:0004674">
    <property type="term" value="F:protein serine/threonine kinase activity"/>
    <property type="evidence" value="ECO:0007669"/>
    <property type="project" value="UniProtKB-KW"/>
</dbReference>
<dbReference type="SMART" id="SM00220">
    <property type="entry name" value="S_TKc"/>
    <property type="match status" value="1"/>
</dbReference>
<reference evidence="7 8" key="1">
    <citation type="submission" date="2021-02" db="EMBL/GenBank/DDBJ databases">
        <title>Porcisia hertigi Genome sequencing and assembly.</title>
        <authorList>
            <person name="Almutairi H."/>
            <person name="Gatherer D."/>
        </authorList>
    </citation>
    <scope>NUCLEOTIDE SEQUENCE [LARGE SCALE GENOMIC DNA]</scope>
    <source>
        <strain evidence="7 8">C119</strain>
    </source>
</reference>
<keyword evidence="5" id="KW-0418">Kinase</keyword>
<dbReference type="EMBL" id="JAFJZO010000035">
    <property type="protein sequence ID" value="KAG5492517.1"/>
    <property type="molecule type" value="Genomic_DNA"/>
</dbReference>
<dbReference type="AlphaFoldDB" id="A0A836L0B5"/>
<dbReference type="SUPFAM" id="SSF56112">
    <property type="entry name" value="Protein kinase-like (PK-like)"/>
    <property type="match status" value="1"/>
</dbReference>
<dbReference type="InterPro" id="IPR011009">
    <property type="entry name" value="Kinase-like_dom_sf"/>
</dbReference>
<dbReference type="PANTHER" id="PTHR11909">
    <property type="entry name" value="CASEIN KINASE-RELATED"/>
    <property type="match status" value="1"/>
</dbReference>
<keyword evidence="5" id="KW-0723">Serine/threonine-protein kinase</keyword>
<evidence type="ECO:0000256" key="2">
    <source>
        <dbReference type="ARBA" id="ARBA00022741"/>
    </source>
</evidence>
<comment type="similarity">
    <text evidence="5">Belongs to the protein kinase superfamily.</text>
</comment>
<keyword evidence="5" id="KW-0808">Transferase</keyword>
<dbReference type="InterPro" id="IPR008271">
    <property type="entry name" value="Ser/Thr_kinase_AS"/>
</dbReference>
<organism evidence="7 8">
    <name type="scientific">Porcisia hertigi</name>
    <dbReference type="NCBI Taxonomy" id="2761500"/>
    <lineage>
        <taxon>Eukaryota</taxon>
        <taxon>Discoba</taxon>
        <taxon>Euglenozoa</taxon>
        <taxon>Kinetoplastea</taxon>
        <taxon>Metakinetoplastina</taxon>
        <taxon>Trypanosomatida</taxon>
        <taxon>Trypanosomatidae</taxon>
        <taxon>Leishmaniinae</taxon>
        <taxon>Porcisia</taxon>
    </lineage>
</organism>
<dbReference type="Proteomes" id="UP000674318">
    <property type="component" value="Chromosome 35"/>
</dbReference>
<dbReference type="PROSITE" id="PS00107">
    <property type="entry name" value="PROTEIN_KINASE_ATP"/>
    <property type="match status" value="1"/>
</dbReference>